<dbReference type="AlphaFoldDB" id="A0AAW0FEL1"/>
<name>A0AAW0FEL1_9APHY</name>
<feature type="compositionally biased region" description="Low complexity" evidence="1">
    <location>
        <begin position="89"/>
        <end position="104"/>
    </location>
</feature>
<evidence type="ECO:0000313" key="2">
    <source>
        <dbReference type="EMBL" id="KAK7680010.1"/>
    </source>
</evidence>
<gene>
    <name evidence="2" type="ORF">QCA50_016956</name>
</gene>
<feature type="compositionally biased region" description="Pro residues" evidence="1">
    <location>
        <begin position="122"/>
        <end position="134"/>
    </location>
</feature>
<accession>A0AAW0FEL1</accession>
<feature type="region of interest" description="Disordered" evidence="1">
    <location>
        <begin position="89"/>
        <end position="142"/>
    </location>
</feature>
<reference evidence="2 3" key="1">
    <citation type="submission" date="2022-09" db="EMBL/GenBank/DDBJ databases">
        <authorList>
            <person name="Palmer J.M."/>
        </authorList>
    </citation>
    <scope>NUCLEOTIDE SEQUENCE [LARGE SCALE GENOMIC DNA]</scope>
    <source>
        <strain evidence="2 3">DSM 7382</strain>
    </source>
</reference>
<evidence type="ECO:0000256" key="1">
    <source>
        <dbReference type="SAM" id="MobiDB-lite"/>
    </source>
</evidence>
<dbReference type="EMBL" id="JASBNA010000053">
    <property type="protein sequence ID" value="KAK7680010.1"/>
    <property type="molecule type" value="Genomic_DNA"/>
</dbReference>
<evidence type="ECO:0000313" key="3">
    <source>
        <dbReference type="Proteomes" id="UP001385951"/>
    </source>
</evidence>
<keyword evidence="3" id="KW-1185">Reference proteome</keyword>
<organism evidence="2 3">
    <name type="scientific">Cerrena zonata</name>
    <dbReference type="NCBI Taxonomy" id="2478898"/>
    <lineage>
        <taxon>Eukaryota</taxon>
        <taxon>Fungi</taxon>
        <taxon>Dikarya</taxon>
        <taxon>Basidiomycota</taxon>
        <taxon>Agaricomycotina</taxon>
        <taxon>Agaricomycetes</taxon>
        <taxon>Polyporales</taxon>
        <taxon>Cerrenaceae</taxon>
        <taxon>Cerrena</taxon>
    </lineage>
</organism>
<proteinExistence type="predicted"/>
<protein>
    <submittedName>
        <fullName evidence="2">Uncharacterized protein</fullName>
    </submittedName>
</protein>
<dbReference type="Proteomes" id="UP001385951">
    <property type="component" value="Unassembled WGS sequence"/>
</dbReference>
<sequence>MRALPSISDRADHCAHNMDRVTKDYLSGPTAPPKETLRMLITRPVSMEITRPKVHPSIIPYRCSTAPQYQFQPQSQFWECEYSNSYEASPLQLRPSPPLQLFSQTLPVPPLQPSSRSTTPPISSPPAPRSSPEPIPHHVRPK</sequence>
<comment type="caution">
    <text evidence="2">The sequence shown here is derived from an EMBL/GenBank/DDBJ whole genome shotgun (WGS) entry which is preliminary data.</text>
</comment>